<dbReference type="InterPro" id="IPR011650">
    <property type="entry name" value="Peptidase_M20_dimer"/>
</dbReference>
<dbReference type="PANTHER" id="PTHR43501:SF1">
    <property type="entry name" value="CYTOSOL NON-SPECIFIC DIPEPTIDASE"/>
    <property type="match status" value="1"/>
</dbReference>
<dbReference type="Gene3D" id="3.40.630.10">
    <property type="entry name" value="Zn peptidases"/>
    <property type="match status" value="2"/>
</dbReference>
<dbReference type="PRINTS" id="PR00934">
    <property type="entry name" value="XHISDIPTASE"/>
</dbReference>
<dbReference type="Pfam" id="PF01546">
    <property type="entry name" value="Peptidase_M20"/>
    <property type="match status" value="1"/>
</dbReference>
<dbReference type="EMBL" id="JAVKPK010000032">
    <property type="protein sequence ID" value="MDR7665928.1"/>
    <property type="molecule type" value="Genomic_DNA"/>
</dbReference>
<name>A0ABU2D1S1_9EURY</name>
<sequence length="508" mass="55871">MHPKTQQILEVFEEINKIPRLSKHEEEISLWLQEWGRSRGFEVKADSLNNVLIKAPATSGYENSPTLVLQGHMDMVCEKFKDSKHDFSRDPVKCICDGNWMRGDGTSIGADNGIALAVGMVLADAGQKGEIGHPPLELLFTVDEETGLTGAQGLEVGFFEGKLLLNLDSEDEGVFVVGCAGGQNSLITLPVEWELFDCEKESLFRFFRLSVEGLEGGHSGVEIDKQRANGIQLISLALVGLKEKIGAENIRLVLLTGGSVHNAIPNTAEAFFALQSEKIDKAKEAVSVIRKAFQAEYAKTDPGLVLDFKEVDIKIAFETAGDEITRKEVPCIRVFSSGTEERLIRLLLGLPHGVYRMSDTIPGLVETSNNLATVRTKENEIMIISSQRSSITLKLAEITGKVEAVAKLAGARIEHDSGYPAWEPDLKSGLLLKCRQVYNETFGKEAEIKVVHAGLECGIIGSVYEGMEMISLGPTIKDPHCPAERIFIPSIEKIWIFLENLLKSYRCS</sequence>
<dbReference type="SUPFAM" id="SSF53187">
    <property type="entry name" value="Zn-dependent exopeptidases"/>
    <property type="match status" value="1"/>
</dbReference>
<dbReference type="InterPro" id="IPR001160">
    <property type="entry name" value="Peptidase_M20C"/>
</dbReference>
<dbReference type="RefSeq" id="WP_310575954.1">
    <property type="nucleotide sequence ID" value="NZ_JAVKPK010000032.1"/>
</dbReference>
<dbReference type="CDD" id="cd03890">
    <property type="entry name" value="M20_pepD"/>
    <property type="match status" value="1"/>
</dbReference>
<dbReference type="Pfam" id="PF07687">
    <property type="entry name" value="M20_dimer"/>
    <property type="match status" value="1"/>
</dbReference>
<proteinExistence type="predicted"/>
<evidence type="ECO:0000259" key="1">
    <source>
        <dbReference type="Pfam" id="PF07687"/>
    </source>
</evidence>
<dbReference type="InterPro" id="IPR002933">
    <property type="entry name" value="Peptidase_M20"/>
</dbReference>
<dbReference type="NCBIfam" id="TIGR01893">
    <property type="entry name" value="aa-his-dipept"/>
    <property type="match status" value="1"/>
</dbReference>
<comment type="caution">
    <text evidence="2">The sequence shown here is derived from an EMBL/GenBank/DDBJ whole genome shotgun (WGS) entry which is preliminary data.</text>
</comment>
<dbReference type="PIRSF" id="PIRSF016599">
    <property type="entry name" value="Xaa-His_dipept"/>
    <property type="match status" value="1"/>
</dbReference>
<evidence type="ECO:0000313" key="2">
    <source>
        <dbReference type="EMBL" id="MDR7665928.1"/>
    </source>
</evidence>
<dbReference type="PANTHER" id="PTHR43501">
    <property type="entry name" value="CYTOSOL NON-SPECIFIC DIPEPTIDASE"/>
    <property type="match status" value="1"/>
</dbReference>
<organism evidence="2 3">
    <name type="scientific">Methanosarcina baikalica</name>
    <dbReference type="NCBI Taxonomy" id="3073890"/>
    <lineage>
        <taxon>Archaea</taxon>
        <taxon>Methanobacteriati</taxon>
        <taxon>Methanobacteriota</taxon>
        <taxon>Stenosarchaea group</taxon>
        <taxon>Methanomicrobia</taxon>
        <taxon>Methanosarcinales</taxon>
        <taxon>Methanosarcinaceae</taxon>
        <taxon>Methanosarcina</taxon>
    </lineage>
</organism>
<evidence type="ECO:0000313" key="3">
    <source>
        <dbReference type="Proteomes" id="UP001246244"/>
    </source>
</evidence>
<keyword evidence="3" id="KW-1185">Reference proteome</keyword>
<gene>
    <name evidence="2" type="ORF">RG963_09115</name>
</gene>
<reference evidence="3" key="1">
    <citation type="submission" date="2023-07" db="EMBL/GenBank/DDBJ databases">
        <title>Whole-genome sequencing of a new Methanosarcina sp. Z-7115.</title>
        <authorList>
            <person name="Zhilina T.N."/>
            <person name="Merkel A.Y."/>
        </authorList>
    </citation>
    <scope>NUCLEOTIDE SEQUENCE [LARGE SCALE GENOMIC DNA]</scope>
    <source>
        <strain evidence="3">Z-7115</strain>
    </source>
</reference>
<feature type="domain" description="Peptidase M20 dimerisation" evidence="1">
    <location>
        <begin position="212"/>
        <end position="300"/>
    </location>
</feature>
<protein>
    <submittedName>
        <fullName evidence="2">Aminoacyl-histidine dipeptidase</fullName>
    </submittedName>
</protein>
<dbReference type="Proteomes" id="UP001246244">
    <property type="component" value="Unassembled WGS sequence"/>
</dbReference>
<accession>A0ABU2D1S1</accession>